<keyword evidence="3" id="KW-1185">Reference proteome</keyword>
<dbReference type="InterPro" id="IPR023418">
    <property type="entry name" value="Thyroxine_BS"/>
</dbReference>
<name>A0A0D6M0J0_9BILA</name>
<dbReference type="PRINTS" id="PR00189">
    <property type="entry name" value="TRNSTHYRETIN"/>
</dbReference>
<dbReference type="PROSITE" id="PS00768">
    <property type="entry name" value="TRANSTHYRETIN_1"/>
    <property type="match status" value="1"/>
</dbReference>
<gene>
    <name evidence="2" type="ORF">ANCCEY_03133</name>
</gene>
<dbReference type="Gene3D" id="2.60.40.180">
    <property type="entry name" value="Transthyretin/hydroxyisourate hydrolase domain"/>
    <property type="match status" value="1"/>
</dbReference>
<dbReference type="InterPro" id="IPR036817">
    <property type="entry name" value="Transthyretin/HIU_hydrolase_sf"/>
</dbReference>
<dbReference type="InterPro" id="IPR000895">
    <property type="entry name" value="Transthyretin/HIU_hydrolase"/>
</dbReference>
<evidence type="ECO:0000313" key="2">
    <source>
        <dbReference type="EMBL" id="EPB77780.1"/>
    </source>
</evidence>
<dbReference type="Proteomes" id="UP000054495">
    <property type="component" value="Unassembled WGS sequence"/>
</dbReference>
<reference evidence="2 3" key="1">
    <citation type="submission" date="2013-05" db="EMBL/GenBank/DDBJ databases">
        <title>Draft genome of the parasitic nematode Anyclostoma ceylanicum.</title>
        <authorList>
            <person name="Mitreva M."/>
        </authorList>
    </citation>
    <scope>NUCLEOTIDE SEQUENCE [LARGE SCALE GENOMIC DNA]</scope>
</reference>
<dbReference type="EMBL" id="KE124828">
    <property type="protein sequence ID" value="EPB77780.1"/>
    <property type="molecule type" value="Genomic_DNA"/>
</dbReference>
<dbReference type="PANTHER" id="PTHR10395">
    <property type="entry name" value="URICASE AND TRANSTHYRETIN-RELATED"/>
    <property type="match status" value="1"/>
</dbReference>
<evidence type="ECO:0000259" key="1">
    <source>
        <dbReference type="Pfam" id="PF00576"/>
    </source>
</evidence>
<organism evidence="2 3">
    <name type="scientific">Ancylostoma ceylanicum</name>
    <dbReference type="NCBI Taxonomy" id="53326"/>
    <lineage>
        <taxon>Eukaryota</taxon>
        <taxon>Metazoa</taxon>
        <taxon>Ecdysozoa</taxon>
        <taxon>Nematoda</taxon>
        <taxon>Chromadorea</taxon>
        <taxon>Rhabditida</taxon>
        <taxon>Rhabditina</taxon>
        <taxon>Rhabditomorpha</taxon>
        <taxon>Strongyloidea</taxon>
        <taxon>Ancylostomatidae</taxon>
        <taxon>Ancylostomatinae</taxon>
        <taxon>Ancylostoma</taxon>
    </lineage>
</organism>
<evidence type="ECO:0000313" key="3">
    <source>
        <dbReference type="Proteomes" id="UP000054495"/>
    </source>
</evidence>
<protein>
    <submittedName>
        <fullName evidence="2">Transthyretin</fullName>
    </submittedName>
</protein>
<dbReference type="InterPro" id="IPR023416">
    <property type="entry name" value="Transthyretin/HIU_hydrolase_d"/>
</dbReference>
<dbReference type="PANTHER" id="PTHR10395:SF7">
    <property type="entry name" value="5-HYDROXYISOURATE HYDROLASE"/>
    <property type="match status" value="1"/>
</dbReference>
<dbReference type="SUPFAM" id="SSF49472">
    <property type="entry name" value="Transthyretin (synonym: prealbumin)"/>
    <property type="match status" value="1"/>
</dbReference>
<dbReference type="AlphaFoldDB" id="A0A0D6M0J0"/>
<feature type="domain" description="Transthyretin/hydroxyisourate hydrolase" evidence="1">
    <location>
        <begin position="55"/>
        <end position="139"/>
    </location>
</feature>
<dbReference type="Pfam" id="PF00576">
    <property type="entry name" value="Transthyretin"/>
    <property type="match status" value="1"/>
</dbReference>
<proteinExistence type="predicted"/>
<sequence length="276" mass="30208">MPWFATKSKRLKYACVAVVVVSLLFAPIYAEERYSLFVFLCFIISASLEPPPNSISSHVLDIARGQPAEGVTILAYVEGNNGWELIGNSSTTSNGRVPWVSPNVQLKVANYKLKFLTGDYYAKLNTTTFFPYVELLLKTEAAILSSFIEFGKSFHSPTRTAVSTTLAANPSPNTFNDVLILSLEEGENGQKLGFWWWLYKQKGPQDAHNIQSTANNNGTSVTGSPTVLSIKSIETNPAGTALRPSDAIVAVTLEELDFLCSVDETRSRSGNVLTLQ</sequence>
<accession>A0A0D6M0J0</accession>
<dbReference type="GO" id="GO:0006144">
    <property type="term" value="P:purine nucleobase metabolic process"/>
    <property type="evidence" value="ECO:0007669"/>
    <property type="project" value="TreeGrafter"/>
</dbReference>